<evidence type="ECO:0000313" key="1">
    <source>
        <dbReference type="EMBL" id="KAH3870055.1"/>
    </source>
</evidence>
<name>A0A9D4M594_DREPO</name>
<gene>
    <name evidence="1" type="ORF">DPMN_033234</name>
</gene>
<evidence type="ECO:0000313" key="2">
    <source>
        <dbReference type="Proteomes" id="UP000828390"/>
    </source>
</evidence>
<proteinExistence type="predicted"/>
<comment type="caution">
    <text evidence="1">The sequence shown here is derived from an EMBL/GenBank/DDBJ whole genome shotgun (WGS) entry which is preliminary data.</text>
</comment>
<organism evidence="1 2">
    <name type="scientific">Dreissena polymorpha</name>
    <name type="common">Zebra mussel</name>
    <name type="synonym">Mytilus polymorpha</name>
    <dbReference type="NCBI Taxonomy" id="45954"/>
    <lineage>
        <taxon>Eukaryota</taxon>
        <taxon>Metazoa</taxon>
        <taxon>Spiralia</taxon>
        <taxon>Lophotrochozoa</taxon>
        <taxon>Mollusca</taxon>
        <taxon>Bivalvia</taxon>
        <taxon>Autobranchia</taxon>
        <taxon>Heteroconchia</taxon>
        <taxon>Euheterodonta</taxon>
        <taxon>Imparidentia</taxon>
        <taxon>Neoheterodontei</taxon>
        <taxon>Myida</taxon>
        <taxon>Dreissenoidea</taxon>
        <taxon>Dreissenidae</taxon>
        <taxon>Dreissena</taxon>
    </lineage>
</organism>
<sequence length="51" mass="5824">MITHHPGRYRKCLIVDRGTTFVATSGVTAPINHLDHLEKRPETAKYLFVEC</sequence>
<accession>A0A9D4M594</accession>
<dbReference type="EMBL" id="JAIWYP010000002">
    <property type="protein sequence ID" value="KAH3870055.1"/>
    <property type="molecule type" value="Genomic_DNA"/>
</dbReference>
<dbReference type="AlphaFoldDB" id="A0A9D4M594"/>
<reference evidence="1" key="2">
    <citation type="submission" date="2020-11" db="EMBL/GenBank/DDBJ databases">
        <authorList>
            <person name="McCartney M.A."/>
            <person name="Auch B."/>
            <person name="Kono T."/>
            <person name="Mallez S."/>
            <person name="Becker A."/>
            <person name="Gohl D.M."/>
            <person name="Silverstein K.A.T."/>
            <person name="Koren S."/>
            <person name="Bechman K.B."/>
            <person name="Herman A."/>
            <person name="Abrahante J.E."/>
            <person name="Garbe J."/>
        </authorList>
    </citation>
    <scope>NUCLEOTIDE SEQUENCE</scope>
    <source>
        <strain evidence="1">Duluth1</strain>
        <tissue evidence="1">Whole animal</tissue>
    </source>
</reference>
<keyword evidence="2" id="KW-1185">Reference proteome</keyword>
<reference evidence="1" key="1">
    <citation type="journal article" date="2019" name="bioRxiv">
        <title>The Genome of the Zebra Mussel, Dreissena polymorpha: A Resource for Invasive Species Research.</title>
        <authorList>
            <person name="McCartney M.A."/>
            <person name="Auch B."/>
            <person name="Kono T."/>
            <person name="Mallez S."/>
            <person name="Zhang Y."/>
            <person name="Obille A."/>
            <person name="Becker A."/>
            <person name="Abrahante J.E."/>
            <person name="Garbe J."/>
            <person name="Badalamenti J.P."/>
            <person name="Herman A."/>
            <person name="Mangelson H."/>
            <person name="Liachko I."/>
            <person name="Sullivan S."/>
            <person name="Sone E.D."/>
            <person name="Koren S."/>
            <person name="Silverstein K.A.T."/>
            <person name="Beckman K.B."/>
            <person name="Gohl D.M."/>
        </authorList>
    </citation>
    <scope>NUCLEOTIDE SEQUENCE</scope>
    <source>
        <strain evidence="1">Duluth1</strain>
        <tissue evidence="1">Whole animal</tissue>
    </source>
</reference>
<dbReference type="Proteomes" id="UP000828390">
    <property type="component" value="Unassembled WGS sequence"/>
</dbReference>
<protein>
    <submittedName>
        <fullName evidence="1">Uncharacterized protein</fullName>
    </submittedName>
</protein>